<comment type="caution">
    <text evidence="2">The sequence shown here is derived from an EMBL/GenBank/DDBJ whole genome shotgun (WGS) entry which is preliminary data.</text>
</comment>
<dbReference type="InterPro" id="IPR053212">
    <property type="entry name" value="DHP_3-monooxygenase"/>
</dbReference>
<dbReference type="PANTHER" id="PTHR47469">
    <property type="entry name" value="MONOOXYGENASE-LIKE"/>
    <property type="match status" value="1"/>
</dbReference>
<accession>A0A4Y8MX99</accession>
<organism evidence="2 3">
    <name type="scientific">Paraburkholderia dipogonis</name>
    <dbReference type="NCBI Taxonomy" id="1211383"/>
    <lineage>
        <taxon>Bacteria</taxon>
        <taxon>Pseudomonadati</taxon>
        <taxon>Pseudomonadota</taxon>
        <taxon>Betaproteobacteria</taxon>
        <taxon>Burkholderiales</taxon>
        <taxon>Burkholderiaceae</taxon>
        <taxon>Paraburkholderia</taxon>
    </lineage>
</organism>
<gene>
    <name evidence="2" type="ORF">E2553_35905</name>
</gene>
<dbReference type="SUPFAM" id="SSF51905">
    <property type="entry name" value="FAD/NAD(P)-binding domain"/>
    <property type="match status" value="1"/>
</dbReference>
<dbReference type="PRINTS" id="PR00420">
    <property type="entry name" value="RNGMNOXGNASE"/>
</dbReference>
<evidence type="ECO:0000259" key="1">
    <source>
        <dbReference type="Pfam" id="PF22607"/>
    </source>
</evidence>
<protein>
    <recommendedName>
        <fullName evidence="1">2,6-dihydroxypyridine 3-monooxygenase substrate binding domain-containing protein</fullName>
    </recommendedName>
</protein>
<dbReference type="AlphaFoldDB" id="A0A4Y8MX99"/>
<proteinExistence type="predicted"/>
<dbReference type="Gene3D" id="3.50.50.60">
    <property type="entry name" value="FAD/NAD(P)-binding domain"/>
    <property type="match status" value="2"/>
</dbReference>
<reference evidence="2 3" key="1">
    <citation type="submission" date="2019-03" db="EMBL/GenBank/DDBJ databases">
        <title>Complete Genome Sequence of Paraburkholderia dipogonis ICMP 19430T, a Nitrogen-fixing Symbiont of the South African Invasive Legume Dipogon lignosus in New Zealand.</title>
        <authorList>
            <person name="De Meyer S.E."/>
        </authorList>
    </citation>
    <scope>NUCLEOTIDE SEQUENCE [LARGE SCALE GENOMIC DNA]</scope>
    <source>
        <strain evidence="2 3">ICMP 19430</strain>
    </source>
</reference>
<sequence length="405" mass="44050">METNESSAKVFTKSERITGAGTLSQIILPASRRPKAIVIGGSLGGLFAANAMRAIGWDAEVYERSLSALDSRGGGIVLQGAVLQAFRFAGVPRTGNLGVRSHDRIYLDRDGTVLSNQYMPQTQTSWNKLYGALRHNFPDEQYHRGAKLVAIEQDRHGVTAIFADGTSAHGDLLIGADGGNSTVRELMLPTISPRYAGYTVWRGLVEESGLSPSTVPNLYENFVFQQDEGALMLQYMVPGEDGSTEVGCRRYNWLWYLKSAVGDDLDAALTDRTGKRRTHSVPPGELAPAQETWFRSMAAQRANPEFHALIDNTDEIFVQVIQDLQVPRMVFGRVVLTGDAAFIPRPHTAGSTAQAATNAITLASTLHGQRDITASLANWQEGQVQDGLAITEWGKSMGNRIMGIA</sequence>
<dbReference type="SUPFAM" id="SSF54373">
    <property type="entry name" value="FAD-linked reductases, C-terminal domain"/>
    <property type="match status" value="1"/>
</dbReference>
<dbReference type="PANTHER" id="PTHR47469:SF2">
    <property type="entry name" value="OS06G0597600 PROTEIN"/>
    <property type="match status" value="1"/>
</dbReference>
<feature type="domain" description="2,6-dihydroxypyridine 3-monooxygenase substrate binding" evidence="1">
    <location>
        <begin position="195"/>
        <end position="323"/>
    </location>
</feature>
<evidence type="ECO:0000313" key="3">
    <source>
        <dbReference type="Proteomes" id="UP000297385"/>
    </source>
</evidence>
<dbReference type="RefSeq" id="WP_134465281.1">
    <property type="nucleotide sequence ID" value="NZ_JBHMFL010000100.1"/>
</dbReference>
<dbReference type="Proteomes" id="UP000297385">
    <property type="component" value="Unassembled WGS sequence"/>
</dbReference>
<evidence type="ECO:0000313" key="2">
    <source>
        <dbReference type="EMBL" id="TFE42005.1"/>
    </source>
</evidence>
<dbReference type="InterPro" id="IPR036188">
    <property type="entry name" value="FAD/NAD-bd_sf"/>
</dbReference>
<dbReference type="NCBIfam" id="NF005566">
    <property type="entry name" value="PRK07236.1"/>
    <property type="match status" value="1"/>
</dbReference>
<dbReference type="InterPro" id="IPR054707">
    <property type="entry name" value="DhpH_subs-bd"/>
</dbReference>
<dbReference type="EMBL" id="SNVI01000002">
    <property type="protein sequence ID" value="TFE42005.1"/>
    <property type="molecule type" value="Genomic_DNA"/>
</dbReference>
<dbReference type="GeneID" id="97310866"/>
<name>A0A4Y8MX99_9BURK</name>
<dbReference type="Pfam" id="PF22607">
    <property type="entry name" value="FAD_binding-like"/>
    <property type="match status" value="1"/>
</dbReference>